<comment type="caution">
    <text evidence="2">The sequence shown here is derived from an EMBL/GenBank/DDBJ whole genome shotgun (WGS) entry which is preliminary data.</text>
</comment>
<protein>
    <recommendedName>
        <fullName evidence="4">DUF2178 domain-containing protein</fullName>
    </recommendedName>
</protein>
<sequence length="134" mass="14300">MTDTALRPPLESTRSLYVACWAVGSVLYGALIAAGYPLVGVAAFGIGAVTAVAIGRRSGRPTFDERDRAVLDEAGRHTVAAVGMTSAVVFPAMVAARALGHVTWPDWFYYAALFIAGLFVVWGVFVALARVRRR</sequence>
<dbReference type="EMBL" id="QMDX01000012">
    <property type="protein sequence ID" value="TSD09550.1"/>
    <property type="molecule type" value="Genomic_DNA"/>
</dbReference>
<dbReference type="RefSeq" id="WP_144263058.1">
    <property type="nucleotide sequence ID" value="NZ_QMDX01000012.1"/>
</dbReference>
<dbReference type="InterPro" id="IPR019235">
    <property type="entry name" value="DUF2178_TM"/>
</dbReference>
<keyword evidence="1" id="KW-1133">Transmembrane helix</keyword>
<dbReference type="Proteomes" id="UP000319894">
    <property type="component" value="Unassembled WGS sequence"/>
</dbReference>
<keyword evidence="1" id="KW-0472">Membrane</keyword>
<reference evidence="2 3" key="1">
    <citation type="submission" date="2018-06" db="EMBL/GenBank/DDBJ databases">
        <title>Natronomonas sp. F16-60 a new haloarchaeon isolated from a solar saltern of Isla Cristina, Huelva, Spain.</title>
        <authorList>
            <person name="Duran-Viseras A."/>
            <person name="Sanchez-Porro C."/>
            <person name="Ventosa A."/>
        </authorList>
    </citation>
    <scope>NUCLEOTIDE SEQUENCE [LARGE SCALE GENOMIC DNA]</scope>
    <source>
        <strain evidence="2 3">F16-60</strain>
    </source>
</reference>
<feature type="transmembrane region" description="Helical" evidence="1">
    <location>
        <begin position="26"/>
        <end position="54"/>
    </location>
</feature>
<feature type="transmembrane region" description="Helical" evidence="1">
    <location>
        <begin position="74"/>
        <end position="95"/>
    </location>
</feature>
<keyword evidence="1" id="KW-0812">Transmembrane</keyword>
<name>A0A554MXP6_9EURY</name>
<dbReference type="AlphaFoldDB" id="A0A554MXP6"/>
<evidence type="ECO:0000313" key="2">
    <source>
        <dbReference type="EMBL" id="TSD09550.1"/>
    </source>
</evidence>
<evidence type="ECO:0000313" key="3">
    <source>
        <dbReference type="Proteomes" id="UP000319894"/>
    </source>
</evidence>
<keyword evidence="3" id="KW-1185">Reference proteome</keyword>
<feature type="transmembrane region" description="Helical" evidence="1">
    <location>
        <begin position="107"/>
        <end position="129"/>
    </location>
</feature>
<dbReference type="OrthoDB" id="293211at2157"/>
<evidence type="ECO:0008006" key="4">
    <source>
        <dbReference type="Google" id="ProtNLM"/>
    </source>
</evidence>
<evidence type="ECO:0000256" key="1">
    <source>
        <dbReference type="SAM" id="Phobius"/>
    </source>
</evidence>
<organism evidence="2 3">
    <name type="scientific">Haloglomus irregulare</name>
    <dbReference type="NCBI Taxonomy" id="2234134"/>
    <lineage>
        <taxon>Archaea</taxon>
        <taxon>Methanobacteriati</taxon>
        <taxon>Methanobacteriota</taxon>
        <taxon>Stenosarchaea group</taxon>
        <taxon>Halobacteria</taxon>
        <taxon>Halobacteriales</taxon>
        <taxon>Natronomonadaceae</taxon>
        <taxon>Haloglomus</taxon>
    </lineage>
</organism>
<accession>A0A554MXP6</accession>
<gene>
    <name evidence="2" type="ORF">DP107_15535</name>
</gene>
<dbReference type="Pfam" id="PF09946">
    <property type="entry name" value="DUF2178"/>
    <property type="match status" value="1"/>
</dbReference>
<proteinExistence type="predicted"/>
<dbReference type="InParanoid" id="A0A554MXP6"/>